<dbReference type="Proteomes" id="UP000694422">
    <property type="component" value="Unplaced"/>
</dbReference>
<name>A0A8C9PPP6_SPEDA</name>
<reference evidence="1" key="1">
    <citation type="submission" date="2025-05" db="UniProtKB">
        <authorList>
            <consortium name="Ensembl"/>
        </authorList>
    </citation>
    <scope>IDENTIFICATION</scope>
</reference>
<sequence length="60" mass="7113">MEYIRRLLQDRMPFPRDQVYFYLFISDDLASSPLISRIPDSFLLDLSSFSIGTWLLPWGL</sequence>
<evidence type="ECO:0000313" key="2">
    <source>
        <dbReference type="Proteomes" id="UP000694422"/>
    </source>
</evidence>
<evidence type="ECO:0000313" key="1">
    <source>
        <dbReference type="Ensembl" id="ENSSDAP00000012360.1"/>
    </source>
</evidence>
<keyword evidence="2" id="KW-1185">Reference proteome</keyword>
<organism evidence="1 2">
    <name type="scientific">Spermophilus dauricus</name>
    <name type="common">Daurian ground squirrel</name>
    <dbReference type="NCBI Taxonomy" id="99837"/>
    <lineage>
        <taxon>Eukaryota</taxon>
        <taxon>Metazoa</taxon>
        <taxon>Chordata</taxon>
        <taxon>Craniata</taxon>
        <taxon>Vertebrata</taxon>
        <taxon>Euteleostomi</taxon>
        <taxon>Mammalia</taxon>
        <taxon>Eutheria</taxon>
        <taxon>Euarchontoglires</taxon>
        <taxon>Glires</taxon>
        <taxon>Rodentia</taxon>
        <taxon>Sciuromorpha</taxon>
        <taxon>Sciuridae</taxon>
        <taxon>Xerinae</taxon>
        <taxon>Marmotini</taxon>
        <taxon>Spermophilus</taxon>
    </lineage>
</organism>
<proteinExistence type="predicted"/>
<accession>A0A8C9PPP6</accession>
<protein>
    <submittedName>
        <fullName evidence="1">Uncharacterized protein</fullName>
    </submittedName>
</protein>
<dbReference type="Ensembl" id="ENSSDAT00000013984.1">
    <property type="protein sequence ID" value="ENSSDAP00000012360.1"/>
    <property type="gene ID" value="ENSSDAG00000011130.1"/>
</dbReference>
<dbReference type="AlphaFoldDB" id="A0A8C9PPP6"/>
<dbReference type="Ensembl" id="ENSSDAT00000013990.1">
    <property type="protein sequence ID" value="ENSSDAP00000012365.1"/>
    <property type="gene ID" value="ENSSDAG00000011138.1"/>
</dbReference>